<evidence type="ECO:0000259" key="1">
    <source>
        <dbReference type="Pfam" id="PF03478"/>
    </source>
</evidence>
<sequence length="343" mass="38167">MEGESSVILPLPVLVHDLGTRAEDSLTQYSISTRASSTAASDVLRDHRCFETPQGWMLALDPASSQTFLFRPQDGERIRLPPLEEALPLRCKCLLSDNPIAKPGCAVVVFDLDDSKMWTCNIGASKWEIHRYQLTMFLDGDVPREKNMAKCHGMAAVGGKIYYEITADELGFIRFNCDGSPELDTIAVDMVDLPLSMPMATTYLVESCGELFLVVIFFDGDNVHKVAEHAVYKMDFSRPAWCKVDSIGDDRAFLLGGDRIGISNFGASCSTAHHDGGGLRGNCMYFLNHMAITENFLHVIDVGNGTEQVQRPFRHKGYMMPVRPPFWLVPTECTPGNRQHIQN</sequence>
<organism evidence="2">
    <name type="scientific">Triticum aestivum</name>
    <name type="common">Wheat</name>
    <dbReference type="NCBI Taxonomy" id="4565"/>
    <lineage>
        <taxon>Eukaryota</taxon>
        <taxon>Viridiplantae</taxon>
        <taxon>Streptophyta</taxon>
        <taxon>Embryophyta</taxon>
        <taxon>Tracheophyta</taxon>
        <taxon>Spermatophyta</taxon>
        <taxon>Magnoliopsida</taxon>
        <taxon>Liliopsida</taxon>
        <taxon>Poales</taxon>
        <taxon>Poaceae</taxon>
        <taxon>BOP clade</taxon>
        <taxon>Pooideae</taxon>
        <taxon>Triticodae</taxon>
        <taxon>Triticeae</taxon>
        <taxon>Triticinae</taxon>
        <taxon>Triticum</taxon>
    </lineage>
</organism>
<dbReference type="Pfam" id="PF03478">
    <property type="entry name" value="Beta-prop_KIB1-4"/>
    <property type="match status" value="1"/>
</dbReference>
<evidence type="ECO:0000313" key="3">
    <source>
        <dbReference type="Proteomes" id="UP000019116"/>
    </source>
</evidence>
<dbReference type="Gramene" id="TraesWEE_scaffold_018473_01G000400.1">
    <property type="protein sequence ID" value="TraesWEE_scaffold_018473_01G000400.1"/>
    <property type="gene ID" value="TraesWEE_scaffold_018473_01G000400"/>
</dbReference>
<dbReference type="PANTHER" id="PTHR33127">
    <property type="entry name" value="TRANSMEMBRANE PROTEIN"/>
    <property type="match status" value="1"/>
</dbReference>
<dbReference type="Gramene" id="TraesPARA_EIv1.0_0131310.1">
    <property type="protein sequence ID" value="TraesPARA_EIv1.0_0131310.1.CDS1"/>
    <property type="gene ID" value="TraesPARA_EIv1.0_0131310"/>
</dbReference>
<dbReference type="Gramene" id="TraesROB_scaffold_002993_01G000200.1">
    <property type="protein sequence ID" value="TraesROB_scaffold_002993_01G000200.1"/>
    <property type="gene ID" value="TraesROB_scaffold_002993_01G000200"/>
</dbReference>
<dbReference type="Gramene" id="TraesCS1B03G0283600.1">
    <property type="protein sequence ID" value="TraesCS1B03G0283600.1.CDS1"/>
    <property type="gene ID" value="TraesCS1B03G0283600"/>
</dbReference>
<dbReference type="EnsemblPlants" id="TraesCS1B02G105400.1">
    <property type="protein sequence ID" value="TraesCS1B02G105400.1.cds1"/>
    <property type="gene ID" value="TraesCS1B02G105400"/>
</dbReference>
<reference evidence="2" key="1">
    <citation type="submission" date="2018-08" db="EMBL/GenBank/DDBJ databases">
        <authorList>
            <person name="Rossello M."/>
        </authorList>
    </citation>
    <scope>NUCLEOTIDE SEQUENCE [LARGE SCALE GENOMIC DNA]</scope>
    <source>
        <strain evidence="2">cv. Chinese Spring</strain>
    </source>
</reference>
<evidence type="ECO:0000313" key="2">
    <source>
        <dbReference type="EnsemblPlants" id="TraesCS1B02G105400.1.cds1"/>
    </source>
</evidence>
<dbReference type="Gramene" id="TraesCLE_scaffold_033980_01G000200.1">
    <property type="protein sequence ID" value="TraesCLE_scaffold_033980_01G000200.1"/>
    <property type="gene ID" value="TraesCLE_scaffold_033980_01G000200"/>
</dbReference>
<dbReference type="InterPro" id="IPR005174">
    <property type="entry name" value="KIB1-4_b-propeller"/>
</dbReference>
<keyword evidence="3" id="KW-1185">Reference proteome</keyword>
<protein>
    <recommendedName>
        <fullName evidence="1">KIB1-4 beta-propeller domain-containing protein</fullName>
    </recommendedName>
</protein>
<dbReference type="AlphaFoldDB" id="A0A3B5YT01"/>
<feature type="domain" description="KIB1-4 beta-propeller" evidence="1">
    <location>
        <begin position="30"/>
        <end position="288"/>
    </location>
</feature>
<dbReference type="OrthoDB" id="1863935at2759"/>
<proteinExistence type="predicted"/>
<dbReference type="Proteomes" id="UP000019116">
    <property type="component" value="Chromosome 1B"/>
</dbReference>
<dbReference type="PANTHER" id="PTHR33127:SF45">
    <property type="entry name" value="OS05G0143700 PROTEIN"/>
    <property type="match status" value="1"/>
</dbReference>
<accession>A0A3B5YT01</accession>
<name>A0A3B5YT01_WHEAT</name>
<dbReference type="Gramene" id="TraesCS1B02G105400.1">
    <property type="protein sequence ID" value="TraesCS1B02G105400.1.cds1"/>
    <property type="gene ID" value="TraesCS1B02G105400"/>
</dbReference>
<reference evidence="2" key="2">
    <citation type="submission" date="2018-10" db="UniProtKB">
        <authorList>
            <consortium name="EnsemblPlants"/>
        </authorList>
    </citation>
    <scope>IDENTIFICATION</scope>
</reference>